<gene>
    <name evidence="5" type="ORF">GQX73_g3154</name>
</gene>
<accession>A0A7C8MXB1</accession>
<dbReference type="SUPFAM" id="SSF52540">
    <property type="entry name" value="P-loop containing nucleoside triphosphate hydrolases"/>
    <property type="match status" value="1"/>
</dbReference>
<dbReference type="Pfam" id="PF25053">
    <property type="entry name" value="DUF7791"/>
    <property type="match status" value="1"/>
</dbReference>
<evidence type="ECO:0000259" key="4">
    <source>
        <dbReference type="Pfam" id="PF25053"/>
    </source>
</evidence>
<keyword evidence="1" id="KW-0677">Repeat</keyword>
<feature type="region of interest" description="Disordered" evidence="2">
    <location>
        <begin position="166"/>
        <end position="185"/>
    </location>
</feature>
<evidence type="ECO:0000313" key="6">
    <source>
        <dbReference type="Proteomes" id="UP000481858"/>
    </source>
</evidence>
<feature type="domain" description="DUF7791" evidence="4">
    <location>
        <begin position="582"/>
        <end position="707"/>
    </location>
</feature>
<dbReference type="InParanoid" id="A0A7C8MXB1"/>
<dbReference type="Gene3D" id="3.40.50.300">
    <property type="entry name" value="P-loop containing nucleotide triphosphate hydrolases"/>
    <property type="match status" value="1"/>
</dbReference>
<name>A0A7C8MXB1_9PEZI</name>
<dbReference type="PANTHER" id="PTHR10039:SF5">
    <property type="entry name" value="NACHT DOMAIN-CONTAINING PROTEIN"/>
    <property type="match status" value="1"/>
</dbReference>
<dbReference type="InterPro" id="IPR027417">
    <property type="entry name" value="P-loop_NTPase"/>
</dbReference>
<dbReference type="PANTHER" id="PTHR10039">
    <property type="entry name" value="AMELOGENIN"/>
    <property type="match status" value="1"/>
</dbReference>
<comment type="caution">
    <text evidence="5">The sequence shown here is derived from an EMBL/GenBank/DDBJ whole genome shotgun (WGS) entry which is preliminary data.</text>
</comment>
<protein>
    <submittedName>
        <fullName evidence="5">Uncharacterized protein</fullName>
    </submittedName>
</protein>
<evidence type="ECO:0000259" key="3">
    <source>
        <dbReference type="Pfam" id="PF24883"/>
    </source>
</evidence>
<keyword evidence="6" id="KW-1185">Reference proteome</keyword>
<reference evidence="5 6" key="1">
    <citation type="submission" date="2019-12" db="EMBL/GenBank/DDBJ databases">
        <title>Draft genome sequence of the ascomycete Xylaria multiplex DSM 110363.</title>
        <authorList>
            <person name="Buettner E."/>
            <person name="Kellner H."/>
        </authorList>
    </citation>
    <scope>NUCLEOTIDE SEQUENCE [LARGE SCALE GENOMIC DNA]</scope>
    <source>
        <strain evidence="5 6">DSM 110363</strain>
    </source>
</reference>
<organism evidence="5 6">
    <name type="scientific">Xylaria multiplex</name>
    <dbReference type="NCBI Taxonomy" id="323545"/>
    <lineage>
        <taxon>Eukaryota</taxon>
        <taxon>Fungi</taxon>
        <taxon>Dikarya</taxon>
        <taxon>Ascomycota</taxon>
        <taxon>Pezizomycotina</taxon>
        <taxon>Sordariomycetes</taxon>
        <taxon>Xylariomycetidae</taxon>
        <taxon>Xylariales</taxon>
        <taxon>Xylariaceae</taxon>
        <taxon>Xylaria</taxon>
    </lineage>
</organism>
<feature type="domain" description="Nephrocystin 3-like N-terminal" evidence="3">
    <location>
        <begin position="294"/>
        <end position="472"/>
    </location>
</feature>
<dbReference type="InterPro" id="IPR056693">
    <property type="entry name" value="DUF7791"/>
</dbReference>
<evidence type="ECO:0000313" key="5">
    <source>
        <dbReference type="EMBL" id="KAF2970415.1"/>
    </source>
</evidence>
<proteinExistence type="predicted"/>
<dbReference type="OrthoDB" id="443402at2759"/>
<dbReference type="InterPro" id="IPR056884">
    <property type="entry name" value="NPHP3-like_N"/>
</dbReference>
<dbReference type="Pfam" id="PF24883">
    <property type="entry name" value="NPHP3_N"/>
    <property type="match status" value="1"/>
</dbReference>
<sequence length="997" mass="113574">MAEAIAALAFAGNILQFLEAGGKFSKKAYAIATAGSHNIDDIRELRHITEYLQPILKQLTRENHQNNPDAITGSQARLIALSKECSEVVKELLQTLDDAGVTDSGRRTDAVIAAFKLTWRQSEIQKLDNQIGKLRQQLAVDLLISIRENSCKALEQQEAILEHLRRDSKENTDAAQTKTNQGRNSALATDTMGTATLEYLNSRTDSDSMKSEVQGVGMAIEHILLHERDYRDYSSVYGQNYPKIEMDPMKRGDMKSKIISSLRYQEMDNRESNIAKAHKKTLWWLFKDNSPDRKDTRFRQWLESSERLYWITGKAGSGKSTLMKYISKLDGTSEGGLKCNHYLEKWAGNKDDLVVASFYFWASGTSMEASQQGLFQSLVFQLLSKRPELIPRAAPRIWEACCLFGWQPSAYVKEDLYLMLYNAVKVLVEEDNAKVCLFIDGLDELDGDPHELISTCQALLQLRNVKMCVSSRPWIVFQDAFGQAPSLMLQDFTYPDIKSFVVSKFGENEGFRRLQLRESAYADKLLDDITGKASGVFLWVKLVVKSLLAGLNHDDRVSDLERRLNLLPPDLERLYDAIIKDLDPFYLQHASQYFMLLQASEVPPEALLFSLADEEDPTFALTLRRRPLTEESRTIRIDTLRRRLNSRCKGLLELGAQDRVQYLHRSVKDYIDSDEVKRWIQGTAGVDFDCHLRICAANLAMLKTQSTDSPPPQESPYTYAEQCLKAAAKVKHNTSLMIQMLDCLDENVRPEPYSNHFREPFREAIGTSRRWPNYYQRPSFISVAVHFGVVDYVRARVEAGCFVDCDVDRFDPIKHLRFRQLIKNIKLPGIHTKGNIEGGSSRRGKRPLLLDANFCDPPSLSMFRCLLECGADPNFVFDSDGRTPWTETICIMLVSFKYTQKACFWEQWAPILELFLEHGASQDQKLCGFVCKIFPLHLKYLDAGRLGIVLDCVANGQKELGLRYLNGEIDTSVFHVSKKQSRRQHPKFNNGSSFFSL</sequence>
<dbReference type="Proteomes" id="UP000481858">
    <property type="component" value="Unassembled WGS sequence"/>
</dbReference>
<dbReference type="AlphaFoldDB" id="A0A7C8MXB1"/>
<feature type="compositionally biased region" description="Polar residues" evidence="2">
    <location>
        <begin position="173"/>
        <end position="185"/>
    </location>
</feature>
<dbReference type="EMBL" id="WUBL01000023">
    <property type="protein sequence ID" value="KAF2970415.1"/>
    <property type="molecule type" value="Genomic_DNA"/>
</dbReference>
<evidence type="ECO:0000256" key="2">
    <source>
        <dbReference type="SAM" id="MobiDB-lite"/>
    </source>
</evidence>
<evidence type="ECO:0000256" key="1">
    <source>
        <dbReference type="ARBA" id="ARBA00022737"/>
    </source>
</evidence>